<sequence>MCEMEGAAEEVVIFRDELWACEILPGYEVPGWVVLRARRHAVGWTGLDEAELNSFGHRARAVDGALKRVTHAPATYVMIFGEAYPHFHALMVARGVDVPPERRTGDILKLRAEWADPARAHQLLPGLRAAYTDLAQAGDLDTIPTHWRSQR</sequence>
<dbReference type="InterPro" id="IPR036265">
    <property type="entry name" value="HIT-like_sf"/>
</dbReference>
<evidence type="ECO:0008006" key="3">
    <source>
        <dbReference type="Google" id="ProtNLM"/>
    </source>
</evidence>
<protein>
    <recommendedName>
        <fullName evidence="3">Diadenosine tetraphosphate hydrolase</fullName>
    </recommendedName>
</protein>
<dbReference type="SUPFAM" id="SSF54197">
    <property type="entry name" value="HIT-like"/>
    <property type="match status" value="1"/>
</dbReference>
<reference evidence="1 2" key="1">
    <citation type="submission" date="2020-10" db="EMBL/GenBank/DDBJ databases">
        <title>Ca. Dormibacterota MAGs.</title>
        <authorList>
            <person name="Montgomery K."/>
        </authorList>
    </citation>
    <scope>NUCLEOTIDE SEQUENCE [LARGE SCALE GENOMIC DNA]</scope>
    <source>
        <strain evidence="1">SC8811_S16_3</strain>
    </source>
</reference>
<evidence type="ECO:0000313" key="2">
    <source>
        <dbReference type="Proteomes" id="UP000620075"/>
    </source>
</evidence>
<evidence type="ECO:0000313" key="1">
    <source>
        <dbReference type="EMBL" id="MBJ7603404.1"/>
    </source>
</evidence>
<name>A0A934KDD6_9BACT</name>
<proteinExistence type="predicted"/>
<dbReference type="AlphaFoldDB" id="A0A934KDD6"/>
<dbReference type="Proteomes" id="UP000620075">
    <property type="component" value="Unassembled WGS sequence"/>
</dbReference>
<organism evidence="1 2">
    <name type="scientific">Candidatus Dormiibacter inghamiae</name>
    <dbReference type="NCBI Taxonomy" id="3127013"/>
    <lineage>
        <taxon>Bacteria</taxon>
        <taxon>Bacillati</taxon>
        <taxon>Candidatus Dormiibacterota</taxon>
        <taxon>Candidatus Dormibacteria</taxon>
        <taxon>Candidatus Dormibacterales</taxon>
        <taxon>Candidatus Dormibacteraceae</taxon>
        <taxon>Candidatus Dormiibacter</taxon>
    </lineage>
</organism>
<comment type="caution">
    <text evidence="1">The sequence shown here is derived from an EMBL/GenBank/DDBJ whole genome shotgun (WGS) entry which is preliminary data.</text>
</comment>
<gene>
    <name evidence="1" type="ORF">JF888_09490</name>
</gene>
<accession>A0A934KDD6</accession>
<dbReference type="EMBL" id="JAEKNQ010000036">
    <property type="protein sequence ID" value="MBJ7603404.1"/>
    <property type="molecule type" value="Genomic_DNA"/>
</dbReference>
<dbReference type="Gene3D" id="3.30.428.10">
    <property type="entry name" value="HIT-like"/>
    <property type="match status" value="1"/>
</dbReference>